<keyword evidence="3 8" id="KW-0812">Transmembrane</keyword>
<name>F5ZBG7_ALTNA</name>
<evidence type="ECO:0000256" key="2">
    <source>
        <dbReference type="ARBA" id="ARBA00022448"/>
    </source>
</evidence>
<dbReference type="EMBL" id="CP002339">
    <property type="protein sequence ID" value="AEF03624.1"/>
    <property type="molecule type" value="Genomic_DNA"/>
</dbReference>
<comment type="subcellular location">
    <subcellularLocation>
        <location evidence="1">Membrane</location>
        <topology evidence="1">Multi-pass membrane protein</topology>
    </subcellularLocation>
</comment>
<dbReference type="InterPro" id="IPR051401">
    <property type="entry name" value="GtrA_CellWall_Glycosyl"/>
</dbReference>
<feature type="transmembrane region" description="Helical" evidence="8">
    <location>
        <begin position="12"/>
        <end position="41"/>
    </location>
</feature>
<evidence type="ECO:0000256" key="5">
    <source>
        <dbReference type="ARBA" id="ARBA00023136"/>
    </source>
</evidence>
<feature type="transmembrane region" description="Helical" evidence="8">
    <location>
        <begin position="80"/>
        <end position="104"/>
    </location>
</feature>
<feature type="transmembrane region" description="Helical" evidence="8">
    <location>
        <begin position="53"/>
        <end position="74"/>
    </location>
</feature>
<evidence type="ECO:0000256" key="6">
    <source>
        <dbReference type="ARBA" id="ARBA00025595"/>
    </source>
</evidence>
<feature type="domain" description="GtrA/DPMS transmembrane" evidence="9">
    <location>
        <begin position="1"/>
        <end position="105"/>
    </location>
</feature>
<dbReference type="PANTHER" id="PTHR38459:SF1">
    <property type="entry name" value="PROPHAGE BACTOPRENOL-LINKED GLUCOSE TRANSLOCASE HOMOLOG"/>
    <property type="match status" value="1"/>
</dbReference>
<dbReference type="GO" id="GO:0000271">
    <property type="term" value="P:polysaccharide biosynthetic process"/>
    <property type="evidence" value="ECO:0007669"/>
    <property type="project" value="InterPro"/>
</dbReference>
<organism evidence="10 11">
    <name type="scientific">Alteromonas naphthalenivorans</name>
    <dbReference type="NCBI Taxonomy" id="715451"/>
    <lineage>
        <taxon>Bacteria</taxon>
        <taxon>Pseudomonadati</taxon>
        <taxon>Pseudomonadota</taxon>
        <taxon>Gammaproteobacteria</taxon>
        <taxon>Alteromonadales</taxon>
        <taxon>Alteromonadaceae</taxon>
        <taxon>Alteromonas/Salinimonas group</taxon>
        <taxon>Alteromonas</taxon>
    </lineage>
</organism>
<dbReference type="PIRSF" id="PIRSF006298">
    <property type="entry name" value="GtrA_prd"/>
    <property type="match status" value="1"/>
</dbReference>
<gene>
    <name evidence="10" type="ordered locus">ambt_10500</name>
</gene>
<keyword evidence="4 8" id="KW-1133">Transmembrane helix</keyword>
<keyword evidence="2 7" id="KW-0813">Transport</keyword>
<evidence type="ECO:0000256" key="7">
    <source>
        <dbReference type="PIRNR" id="PIRNR006298"/>
    </source>
</evidence>
<keyword evidence="11" id="KW-1185">Reference proteome</keyword>
<evidence type="ECO:0000256" key="1">
    <source>
        <dbReference type="ARBA" id="ARBA00004141"/>
    </source>
</evidence>
<comment type="similarity">
    <text evidence="7">Belongs to the gtrA family.</text>
</comment>
<dbReference type="KEGG" id="alt:ambt_10500"/>
<reference evidence="10 11" key="1">
    <citation type="journal article" date="2011" name="J. Bacteriol.">
        <title>Complete genome sequence of the polycyclic aromatic hydrocarbon-degrading bacterium Alteromonas sp. strain SN2.</title>
        <authorList>
            <person name="Jin H.M."/>
            <person name="Jeong H."/>
            <person name="Moon E.J."/>
            <person name="Math R.K."/>
            <person name="Lee K."/>
            <person name="Kim H.J."/>
            <person name="Jeon C.O."/>
            <person name="Oh T.K."/>
            <person name="Kim J.F."/>
        </authorList>
    </citation>
    <scope>NUCLEOTIDE SEQUENCE [LARGE SCALE GENOMIC DNA]</scope>
    <source>
        <strain evidence="11">JCM 17741 / KACC 18427 / KCTC 11700BP / SN2</strain>
    </source>
</reference>
<dbReference type="PANTHER" id="PTHR38459">
    <property type="entry name" value="PROPHAGE BACTOPRENOL-LINKED GLUCOSE TRANSLOCASE HOMOLOG"/>
    <property type="match status" value="1"/>
</dbReference>
<protein>
    <recommendedName>
        <fullName evidence="7">Bactoprenol-linked glucose translocase</fullName>
    </recommendedName>
</protein>
<dbReference type="InterPro" id="IPR016480">
    <property type="entry name" value="Glc_translocase_bactprenl-link"/>
</dbReference>
<dbReference type="HOGENOM" id="CLU_141008_0_0_6"/>
<dbReference type="Pfam" id="PF04138">
    <property type="entry name" value="GtrA_DPMS_TM"/>
    <property type="match status" value="1"/>
</dbReference>
<evidence type="ECO:0000256" key="3">
    <source>
        <dbReference type="ARBA" id="ARBA00022692"/>
    </source>
</evidence>
<proteinExistence type="inferred from homology"/>
<dbReference type="AlphaFoldDB" id="F5ZBG7"/>
<sequence length="111" mass="12372">MGVINTLLHWVIFYLLVSLGLSQAMSNLLAFLVAVTFSYFVNSKVTFNSQYSFIKYVLFTGLMGIIAFTFGLIADYFSVAGIYTLIAFSATSFVLGFIISKVFIFKDPKSE</sequence>
<evidence type="ECO:0000313" key="11">
    <source>
        <dbReference type="Proteomes" id="UP000000683"/>
    </source>
</evidence>
<keyword evidence="5 8" id="KW-0472">Membrane</keyword>
<dbReference type="eggNOG" id="COG2246">
    <property type="taxonomic scope" value="Bacteria"/>
</dbReference>
<dbReference type="Proteomes" id="UP000000683">
    <property type="component" value="Chromosome"/>
</dbReference>
<accession>F5ZBG7</accession>
<evidence type="ECO:0000256" key="8">
    <source>
        <dbReference type="SAM" id="Phobius"/>
    </source>
</evidence>
<evidence type="ECO:0000259" key="9">
    <source>
        <dbReference type="Pfam" id="PF04138"/>
    </source>
</evidence>
<evidence type="ECO:0000256" key="4">
    <source>
        <dbReference type="ARBA" id="ARBA00022989"/>
    </source>
</evidence>
<comment type="function">
    <text evidence="6 7">Involved in O antigen modification. Involved in the translocation of bactoprenol-linked glucose across the cytoplasmic membrane.</text>
</comment>
<dbReference type="GO" id="GO:0005886">
    <property type="term" value="C:plasma membrane"/>
    <property type="evidence" value="ECO:0007669"/>
    <property type="project" value="TreeGrafter"/>
</dbReference>
<dbReference type="InterPro" id="IPR007267">
    <property type="entry name" value="GtrA_DPMS_TM"/>
</dbReference>
<evidence type="ECO:0000313" key="10">
    <source>
        <dbReference type="EMBL" id="AEF03624.1"/>
    </source>
</evidence>